<proteinExistence type="predicted"/>
<keyword evidence="2" id="KW-1185">Reference proteome</keyword>
<dbReference type="NCBIfam" id="NF033711">
    <property type="entry name" value="T9SS_PorQ"/>
    <property type="match status" value="1"/>
</dbReference>
<evidence type="ECO:0000313" key="1">
    <source>
        <dbReference type="EMBL" id="GEQ86534.1"/>
    </source>
</evidence>
<gene>
    <name evidence="1" type="primary">porQ</name>
    <name evidence="1" type="ORF">ULMS_20420</name>
</gene>
<organism evidence="1 2">
    <name type="scientific">Patiriisocius marinistellae</name>
    <dbReference type="NCBI Taxonomy" id="2494560"/>
    <lineage>
        <taxon>Bacteria</taxon>
        <taxon>Pseudomonadati</taxon>
        <taxon>Bacteroidota</taxon>
        <taxon>Flavobacteriia</taxon>
        <taxon>Flavobacteriales</taxon>
        <taxon>Flavobacteriaceae</taxon>
        <taxon>Patiriisocius</taxon>
    </lineage>
</organism>
<name>A0A5J4FZC3_9FLAO</name>
<protein>
    <submittedName>
        <fullName evidence="1">Penicillin-binding protein</fullName>
    </submittedName>
</protein>
<accession>A0A5J4FZC3</accession>
<dbReference type="AlphaFoldDB" id="A0A5J4FZC3"/>
<dbReference type="Proteomes" id="UP000326994">
    <property type="component" value="Unassembled WGS sequence"/>
</dbReference>
<reference evidence="1 2" key="1">
    <citation type="submission" date="2019-08" db="EMBL/GenBank/DDBJ databases">
        <title>Ulvibacter marinistellae sp. nov., isolated from a starfish, Patiria pectinifera.</title>
        <authorList>
            <person name="Kawano K."/>
            <person name="Ushijima N."/>
            <person name="Kihara M."/>
            <person name="Itoh H."/>
        </authorList>
    </citation>
    <scope>NUCLEOTIDE SEQUENCE [LARGE SCALE GENOMIC DNA]</scope>
    <source>
        <strain evidence="1 2">KK4</strain>
    </source>
</reference>
<dbReference type="EMBL" id="BKCF01000003">
    <property type="protein sequence ID" value="GEQ86534.1"/>
    <property type="molecule type" value="Genomic_DNA"/>
</dbReference>
<evidence type="ECO:0000313" key="2">
    <source>
        <dbReference type="Proteomes" id="UP000326994"/>
    </source>
</evidence>
<dbReference type="NCBIfam" id="NF033709">
    <property type="entry name" value="PorV_fam"/>
    <property type="match status" value="1"/>
</dbReference>
<comment type="caution">
    <text evidence="1">The sequence shown here is derived from an EMBL/GenBank/DDBJ whole genome shotgun (WGS) entry which is preliminary data.</text>
</comment>
<sequence>MPMNHKVLFLLASLLTISAIGQIGGRSTYSFLNLVNNPRQAALGGKTVTNYDYDPIQGLFNPASINPEMDNQLSVNYNNYIGDVNYGTVAYAYLWDRRTQVIHAGATYINYGNFEGYDENGNETASFSGGEVAVSVGHARNIPFTDFHVGGNIKFISSTLESYNSVGVAVDLALNYIYEPWDLHIAGVARNIGTQITPYDIELEQVPFELIFGISQTLERIPIRWHFTLENMQRWNVAFSNPDREITDLEGNITKENINFFDHALRHMIVGVELFPESGFNIRLGYNFRRAEELRIIDRRAFAGISAGFGIKLNKIRLNYSYSKYNTAASTSFFGVQVDLR</sequence>